<dbReference type="EMBL" id="JBHRTQ010000004">
    <property type="protein sequence ID" value="MFC3173474.1"/>
    <property type="molecule type" value="Genomic_DNA"/>
</dbReference>
<dbReference type="RefSeq" id="WP_379508859.1">
    <property type="nucleotide sequence ID" value="NZ_JBHRTQ010000004.1"/>
</dbReference>
<accession>A0ABV7IPB7</accession>
<sequence>MDSGRRWKRRPEGANWGDFGADDQIGRMNLLTPERRLAGAAEIREGLAFTLSLPLDLPGWGKGTEFRRPPRLFATTSHDGQAMYNLPIGFGTDNPRGVVCDDGVILCTQYSTQWDSLAHMGMRFDADDDGIEEIVYYNGYRAGEAIIAPEGDQPPVARALGIENLATAGVQGRAVVVSLVEAFGPGRTWVGHADLQRAMADQGCVVREGDFLLLHTGFDDALIAARGEADPRAMDQVGAVLDGRDPALRDWVRDCGLIAICADNIGVEGFGFADCSAGCDHSMAPLHDLCLFKLGIHLGEMWRTGELSRWLLKEGRSACFLTAPPLRLPGAVGSPVTPVATV</sequence>
<dbReference type="InterPro" id="IPR037175">
    <property type="entry name" value="KFase_sf"/>
</dbReference>
<gene>
    <name evidence="1" type="ORF">ACFOD9_04340</name>
</gene>
<dbReference type="Gene3D" id="3.50.30.50">
    <property type="entry name" value="Putative cyclase"/>
    <property type="match status" value="1"/>
</dbReference>
<proteinExistence type="predicted"/>
<comment type="caution">
    <text evidence="1">The sequence shown here is derived from an EMBL/GenBank/DDBJ whole genome shotgun (WGS) entry which is preliminary data.</text>
</comment>
<dbReference type="SUPFAM" id="SSF102198">
    <property type="entry name" value="Putative cyclase"/>
    <property type="match status" value="1"/>
</dbReference>
<organism evidence="1 2">
    <name type="scientific">Novosphingobium bradum</name>
    <dbReference type="NCBI Taxonomy" id="1737444"/>
    <lineage>
        <taxon>Bacteria</taxon>
        <taxon>Pseudomonadati</taxon>
        <taxon>Pseudomonadota</taxon>
        <taxon>Alphaproteobacteria</taxon>
        <taxon>Sphingomonadales</taxon>
        <taxon>Sphingomonadaceae</taxon>
        <taxon>Novosphingobium</taxon>
    </lineage>
</organism>
<dbReference type="PANTHER" id="PTHR34861:SF10">
    <property type="entry name" value="CYCLASE"/>
    <property type="match status" value="1"/>
</dbReference>
<protein>
    <submittedName>
        <fullName evidence="1">Cyclase family protein</fullName>
    </submittedName>
</protein>
<name>A0ABV7IPB7_9SPHN</name>
<evidence type="ECO:0000313" key="1">
    <source>
        <dbReference type="EMBL" id="MFC3173474.1"/>
    </source>
</evidence>
<dbReference type="Proteomes" id="UP001595604">
    <property type="component" value="Unassembled WGS sequence"/>
</dbReference>
<dbReference type="InterPro" id="IPR007325">
    <property type="entry name" value="KFase/CYL"/>
</dbReference>
<dbReference type="PANTHER" id="PTHR34861">
    <property type="match status" value="1"/>
</dbReference>
<keyword evidence="2" id="KW-1185">Reference proteome</keyword>
<reference evidence="2" key="1">
    <citation type="journal article" date="2019" name="Int. J. Syst. Evol. Microbiol.">
        <title>The Global Catalogue of Microorganisms (GCM) 10K type strain sequencing project: providing services to taxonomists for standard genome sequencing and annotation.</title>
        <authorList>
            <consortium name="The Broad Institute Genomics Platform"/>
            <consortium name="The Broad Institute Genome Sequencing Center for Infectious Disease"/>
            <person name="Wu L."/>
            <person name="Ma J."/>
        </authorList>
    </citation>
    <scope>NUCLEOTIDE SEQUENCE [LARGE SCALE GENOMIC DNA]</scope>
    <source>
        <strain evidence="2">KCTC 42984</strain>
    </source>
</reference>
<evidence type="ECO:0000313" key="2">
    <source>
        <dbReference type="Proteomes" id="UP001595604"/>
    </source>
</evidence>
<dbReference type="Pfam" id="PF04199">
    <property type="entry name" value="Cyclase"/>
    <property type="match status" value="1"/>
</dbReference>